<dbReference type="Gene3D" id="1.10.10.60">
    <property type="entry name" value="Homeodomain-like"/>
    <property type="match status" value="1"/>
</dbReference>
<feature type="DNA-binding region" description="Homeobox" evidence="4">
    <location>
        <begin position="64"/>
        <end position="123"/>
    </location>
</feature>
<proteinExistence type="predicted"/>
<dbReference type="CDD" id="cd00086">
    <property type="entry name" value="homeodomain"/>
    <property type="match status" value="1"/>
</dbReference>
<evidence type="ECO:0000256" key="6">
    <source>
        <dbReference type="SAM" id="MobiDB-lite"/>
    </source>
</evidence>
<dbReference type="GO" id="GO:0000978">
    <property type="term" value="F:RNA polymerase II cis-regulatory region sequence-specific DNA binding"/>
    <property type="evidence" value="ECO:0007669"/>
    <property type="project" value="TreeGrafter"/>
</dbReference>
<dbReference type="Pfam" id="PF00046">
    <property type="entry name" value="Homeodomain"/>
    <property type="match status" value="1"/>
</dbReference>
<dbReference type="InterPro" id="IPR051000">
    <property type="entry name" value="Homeobox_DNA-bind_prot"/>
</dbReference>
<dbReference type="SMART" id="SM00389">
    <property type="entry name" value="HOX"/>
    <property type="match status" value="1"/>
</dbReference>
<evidence type="ECO:0000256" key="3">
    <source>
        <dbReference type="ARBA" id="ARBA00023242"/>
    </source>
</evidence>
<organism evidence="8 9">
    <name type="scientific">Mortierella isabellina</name>
    <name type="common">Filamentous fungus</name>
    <name type="synonym">Umbelopsis isabellina</name>
    <dbReference type="NCBI Taxonomy" id="91625"/>
    <lineage>
        <taxon>Eukaryota</taxon>
        <taxon>Fungi</taxon>
        <taxon>Fungi incertae sedis</taxon>
        <taxon>Mucoromycota</taxon>
        <taxon>Mucoromycotina</taxon>
        <taxon>Umbelopsidomycetes</taxon>
        <taxon>Umbelopsidales</taxon>
        <taxon>Umbelopsidaceae</taxon>
        <taxon>Umbelopsis</taxon>
    </lineage>
</organism>
<sequence length="395" mass="44748">MSASLTNWPVAPTSNNDYNDHLENNLTDSFNMTGPMERIDHDPYQNNNQSYTQDFKPTFYNPFEVKHRRRTTRAQFKVLEKTFQENPKPSATIRRLLAQRLNMTPRGVQVWFQNRRAKAKLQSQQDRRGSESSVITRNEECTNVNTTWGQEDSKNSPPSLAYDMQRFSSFSSDSSTQSVHPSYAPSETYSPSIKNYYAGHPRMMQKKYEPVQFMSNESFQGYQFQDHPHLRTAYSALQEEMPQTAMLRRNSCPANLISNMLPMQMLQQCQVPKSSGNNFLTSPNMPSKVRRWSSINADAIAEQEQLSYMTSIAPSESFATPSSVGSTLSRWDVDSASSVSSSPSSSLRFPMTNGEASPVEERMAPSSLPMGFSDTPDSLKLQMSQLQCAIDTFSV</sequence>
<evidence type="ECO:0000256" key="5">
    <source>
        <dbReference type="RuleBase" id="RU000682"/>
    </source>
</evidence>
<comment type="caution">
    <text evidence="8">The sequence shown here is derived from an EMBL/GenBank/DDBJ whole genome shotgun (WGS) entry which is preliminary data.</text>
</comment>
<feature type="domain" description="Homeobox" evidence="7">
    <location>
        <begin position="62"/>
        <end position="122"/>
    </location>
</feature>
<protein>
    <recommendedName>
        <fullName evidence="7">Homeobox domain-containing protein</fullName>
    </recommendedName>
</protein>
<dbReference type="InterPro" id="IPR001356">
    <property type="entry name" value="HD"/>
</dbReference>
<dbReference type="PANTHER" id="PTHR24324">
    <property type="entry name" value="HOMEOBOX PROTEIN HHEX"/>
    <property type="match status" value="1"/>
</dbReference>
<feature type="compositionally biased region" description="Low complexity" evidence="6">
    <location>
        <begin position="168"/>
        <end position="178"/>
    </location>
</feature>
<dbReference type="InterPro" id="IPR009057">
    <property type="entry name" value="Homeodomain-like_sf"/>
</dbReference>
<dbReference type="GO" id="GO:0005634">
    <property type="term" value="C:nucleus"/>
    <property type="evidence" value="ECO:0007669"/>
    <property type="project" value="UniProtKB-SubCell"/>
</dbReference>
<dbReference type="SUPFAM" id="SSF46689">
    <property type="entry name" value="Homeodomain-like"/>
    <property type="match status" value="1"/>
</dbReference>
<evidence type="ECO:0000256" key="2">
    <source>
        <dbReference type="ARBA" id="ARBA00023155"/>
    </source>
</evidence>
<dbReference type="PROSITE" id="PS00027">
    <property type="entry name" value="HOMEOBOX_1"/>
    <property type="match status" value="1"/>
</dbReference>
<feature type="compositionally biased region" description="Low complexity" evidence="6">
    <location>
        <begin position="335"/>
        <end position="346"/>
    </location>
</feature>
<evidence type="ECO:0000313" key="8">
    <source>
        <dbReference type="EMBL" id="KAG2174975.1"/>
    </source>
</evidence>
<evidence type="ECO:0000259" key="7">
    <source>
        <dbReference type="PROSITE" id="PS50071"/>
    </source>
</evidence>
<dbReference type="OrthoDB" id="6159439at2759"/>
<feature type="compositionally biased region" description="Polar residues" evidence="6">
    <location>
        <begin position="1"/>
        <end position="17"/>
    </location>
</feature>
<accession>A0A8H7PJQ5</accession>
<dbReference type="Proteomes" id="UP000654370">
    <property type="component" value="Unassembled WGS sequence"/>
</dbReference>
<name>A0A8H7PJQ5_MORIS</name>
<keyword evidence="2 4" id="KW-0371">Homeobox</keyword>
<dbReference type="PANTHER" id="PTHR24324:SF9">
    <property type="entry name" value="HOMEOBOX DOMAIN-CONTAINING PROTEIN"/>
    <property type="match status" value="1"/>
</dbReference>
<keyword evidence="3 4" id="KW-0539">Nucleus</keyword>
<dbReference type="InterPro" id="IPR017970">
    <property type="entry name" value="Homeobox_CS"/>
</dbReference>
<dbReference type="AlphaFoldDB" id="A0A8H7PJQ5"/>
<gene>
    <name evidence="8" type="ORF">INT43_006037</name>
</gene>
<dbReference type="PROSITE" id="PS50071">
    <property type="entry name" value="HOMEOBOX_2"/>
    <property type="match status" value="1"/>
</dbReference>
<comment type="subcellular location">
    <subcellularLocation>
        <location evidence="4 5">Nucleus</location>
    </subcellularLocation>
</comment>
<dbReference type="GO" id="GO:0000981">
    <property type="term" value="F:DNA-binding transcription factor activity, RNA polymerase II-specific"/>
    <property type="evidence" value="ECO:0007669"/>
    <property type="project" value="InterPro"/>
</dbReference>
<keyword evidence="9" id="KW-1185">Reference proteome</keyword>
<feature type="region of interest" description="Disordered" evidence="6">
    <location>
        <begin position="334"/>
        <end position="361"/>
    </location>
</feature>
<evidence type="ECO:0000256" key="1">
    <source>
        <dbReference type="ARBA" id="ARBA00023125"/>
    </source>
</evidence>
<feature type="compositionally biased region" description="Polar residues" evidence="6">
    <location>
        <begin position="131"/>
        <end position="158"/>
    </location>
</feature>
<evidence type="ECO:0000313" key="9">
    <source>
        <dbReference type="Proteomes" id="UP000654370"/>
    </source>
</evidence>
<evidence type="ECO:0000256" key="4">
    <source>
        <dbReference type="PROSITE-ProRule" id="PRU00108"/>
    </source>
</evidence>
<dbReference type="EMBL" id="JAEPQZ010000012">
    <property type="protein sequence ID" value="KAG2174975.1"/>
    <property type="molecule type" value="Genomic_DNA"/>
</dbReference>
<reference evidence="8" key="1">
    <citation type="submission" date="2020-12" db="EMBL/GenBank/DDBJ databases">
        <title>Metabolic potential, ecology and presence of endohyphal bacteria is reflected in genomic diversity of Mucoromycotina.</title>
        <authorList>
            <person name="Muszewska A."/>
            <person name="Okrasinska A."/>
            <person name="Steczkiewicz K."/>
            <person name="Drgas O."/>
            <person name="Orlowska M."/>
            <person name="Perlinska-Lenart U."/>
            <person name="Aleksandrzak-Piekarczyk T."/>
            <person name="Szatraj K."/>
            <person name="Zielenkiewicz U."/>
            <person name="Pilsyk S."/>
            <person name="Malc E."/>
            <person name="Mieczkowski P."/>
            <person name="Kruszewska J.S."/>
            <person name="Biernat P."/>
            <person name="Pawlowska J."/>
        </authorList>
    </citation>
    <scope>NUCLEOTIDE SEQUENCE</scope>
    <source>
        <strain evidence="8">WA0000067209</strain>
    </source>
</reference>
<feature type="region of interest" description="Disordered" evidence="6">
    <location>
        <begin position="121"/>
        <end position="191"/>
    </location>
</feature>
<keyword evidence="1 4" id="KW-0238">DNA-binding</keyword>
<feature type="region of interest" description="Disordered" evidence="6">
    <location>
        <begin position="1"/>
        <end position="24"/>
    </location>
</feature>
<dbReference type="GO" id="GO:0030154">
    <property type="term" value="P:cell differentiation"/>
    <property type="evidence" value="ECO:0007669"/>
    <property type="project" value="TreeGrafter"/>
</dbReference>